<gene>
    <name evidence="1" type="ORF">IWW38_003015</name>
</gene>
<dbReference type="Proteomes" id="UP001139981">
    <property type="component" value="Unassembled WGS sequence"/>
</dbReference>
<proteinExistence type="predicted"/>
<name>A0ACC1M3P5_9FUNG</name>
<keyword evidence="2" id="KW-1185">Reference proteome</keyword>
<protein>
    <submittedName>
        <fullName evidence="1">Uncharacterized protein</fullName>
    </submittedName>
</protein>
<reference evidence="1" key="1">
    <citation type="submission" date="2022-07" db="EMBL/GenBank/DDBJ databases">
        <title>Phylogenomic reconstructions and comparative analyses of Kickxellomycotina fungi.</title>
        <authorList>
            <person name="Reynolds N.K."/>
            <person name="Stajich J.E."/>
            <person name="Barry K."/>
            <person name="Grigoriev I.V."/>
            <person name="Crous P."/>
            <person name="Smith M.E."/>
        </authorList>
    </citation>
    <scope>NUCLEOTIDE SEQUENCE</scope>
    <source>
        <strain evidence="1">CBS 190363</strain>
    </source>
</reference>
<dbReference type="EMBL" id="JANBVB010000619">
    <property type="protein sequence ID" value="KAJ2892995.1"/>
    <property type="molecule type" value="Genomic_DNA"/>
</dbReference>
<organism evidence="1 2">
    <name type="scientific">Coemansia aciculifera</name>
    <dbReference type="NCBI Taxonomy" id="417176"/>
    <lineage>
        <taxon>Eukaryota</taxon>
        <taxon>Fungi</taxon>
        <taxon>Fungi incertae sedis</taxon>
        <taxon>Zoopagomycota</taxon>
        <taxon>Kickxellomycotina</taxon>
        <taxon>Kickxellomycetes</taxon>
        <taxon>Kickxellales</taxon>
        <taxon>Kickxellaceae</taxon>
        <taxon>Coemansia</taxon>
    </lineage>
</organism>
<evidence type="ECO:0000313" key="2">
    <source>
        <dbReference type="Proteomes" id="UP001139981"/>
    </source>
</evidence>
<sequence>MLERVLGSSSAQLSRDAAVGHGLVDAVSRLSQQLDVLSDPQRIDGIQRRIKQVLVDMDRLDMATTQAARAVESTADAKGPSAARIDPATAKRINELYEKLTAVDSLIELAPATARRLQSLATLHAEASEVVNRIGRIEREQEGAHEEINTMKEIADSLTAAIGDNSATLTENMRILDSRIFSLSSRLDKLSR</sequence>
<accession>A0ACC1M3P5</accession>
<comment type="caution">
    <text evidence="1">The sequence shown here is derived from an EMBL/GenBank/DDBJ whole genome shotgun (WGS) entry which is preliminary data.</text>
</comment>
<evidence type="ECO:0000313" key="1">
    <source>
        <dbReference type="EMBL" id="KAJ2892995.1"/>
    </source>
</evidence>